<evidence type="ECO:0000313" key="2">
    <source>
        <dbReference type="EMBL" id="UUT35117.1"/>
    </source>
</evidence>
<sequence>MPALITLNTPDGETFDCFVARPDGVPRGGLVLIHEIWGLTEHITDVADRFAGEGYLVIAPDILSHAGVEPALGAELFALMNSADEAERTAGQPRMRESLAASRAPEYAEWAVAALCATVDRLAADLSRSAPSAPAPAAGGIGVVGYCFGGTYAFLLAAADDRIRAVVPFYGTAPDPERMARIQAPILALYGGRDRALMDALPAVRTQMAAAGVDFTAHVYPEASHAFFNDTGSRYDPTAAADAWEQATAFLAAHV</sequence>
<keyword evidence="2" id="KW-0378">Hydrolase</keyword>
<dbReference type="Pfam" id="PF01738">
    <property type="entry name" value="DLH"/>
    <property type="match status" value="1"/>
</dbReference>
<protein>
    <submittedName>
        <fullName evidence="2">Dienelactone hydrolase family protein</fullName>
    </submittedName>
</protein>
<dbReference type="EMBL" id="CP091139">
    <property type="protein sequence ID" value="UUT35117.1"/>
    <property type="molecule type" value="Genomic_DNA"/>
</dbReference>
<organism evidence="2 3">
    <name type="scientific">Microbacterium elymi</name>
    <dbReference type="NCBI Taxonomy" id="2909587"/>
    <lineage>
        <taxon>Bacteria</taxon>
        <taxon>Bacillati</taxon>
        <taxon>Actinomycetota</taxon>
        <taxon>Actinomycetes</taxon>
        <taxon>Micrococcales</taxon>
        <taxon>Microbacteriaceae</taxon>
        <taxon>Microbacterium</taxon>
    </lineage>
</organism>
<reference evidence="2" key="1">
    <citation type="submission" date="2022-01" db="EMBL/GenBank/DDBJ databases">
        <title>Microbacterium eymi and Microbacterium rhizovicinus sp. nov., isolated from the rhizospheric soil of Elymus tsukushiensis, a plant native to the Dokdo Islands, Republic of Korea.</title>
        <authorList>
            <person name="Hwang Y.J."/>
        </authorList>
    </citation>
    <scope>NUCLEOTIDE SEQUENCE</scope>
    <source>
        <strain evidence="2">KUDC0405</strain>
    </source>
</reference>
<dbReference type="PANTHER" id="PTHR46623">
    <property type="entry name" value="CARBOXYMETHYLENEBUTENOLIDASE-RELATED"/>
    <property type="match status" value="1"/>
</dbReference>
<feature type="domain" description="Dienelactone hydrolase" evidence="1">
    <location>
        <begin position="15"/>
        <end position="254"/>
    </location>
</feature>
<dbReference type="InterPro" id="IPR029058">
    <property type="entry name" value="AB_hydrolase_fold"/>
</dbReference>
<keyword evidence="3" id="KW-1185">Reference proteome</keyword>
<dbReference type="Gene3D" id="3.40.50.1820">
    <property type="entry name" value="alpha/beta hydrolase"/>
    <property type="match status" value="1"/>
</dbReference>
<proteinExistence type="predicted"/>
<dbReference type="GO" id="GO:0016787">
    <property type="term" value="F:hydrolase activity"/>
    <property type="evidence" value="ECO:0007669"/>
    <property type="project" value="UniProtKB-KW"/>
</dbReference>
<dbReference type="InterPro" id="IPR002925">
    <property type="entry name" value="Dienelactn_hydro"/>
</dbReference>
<evidence type="ECO:0000259" key="1">
    <source>
        <dbReference type="Pfam" id="PF01738"/>
    </source>
</evidence>
<dbReference type="PANTHER" id="PTHR46623:SF6">
    <property type="entry name" value="ALPHA_BETA-HYDROLASES SUPERFAMILY PROTEIN"/>
    <property type="match status" value="1"/>
</dbReference>
<evidence type="ECO:0000313" key="3">
    <source>
        <dbReference type="Proteomes" id="UP001054811"/>
    </source>
</evidence>
<dbReference type="RefSeq" id="WP_259611667.1">
    <property type="nucleotide sequence ID" value="NZ_CP091139.2"/>
</dbReference>
<name>A0ABY5NIY0_9MICO</name>
<dbReference type="Proteomes" id="UP001054811">
    <property type="component" value="Chromosome"/>
</dbReference>
<dbReference type="SUPFAM" id="SSF53474">
    <property type="entry name" value="alpha/beta-Hydrolases"/>
    <property type="match status" value="1"/>
</dbReference>
<accession>A0ABY5NIY0</accession>
<gene>
    <name evidence="2" type="ORF">L2X98_33195</name>
</gene>
<dbReference type="InterPro" id="IPR051049">
    <property type="entry name" value="Dienelactone_hydrolase-like"/>
</dbReference>